<dbReference type="EMBL" id="SODV01000002">
    <property type="protein sequence ID" value="TDW95967.1"/>
    <property type="molecule type" value="Genomic_DNA"/>
</dbReference>
<sequence>MTIMSPILETEYVRFEMEGDILVATYKKGKKVDLQAAQQIVRDRVEYTGGAPVLVLLCNQGVISIDKESRAYLSSQEGTHGIKAAAILSDTAATAIIGNFIIQVNKPHIPVRLFINRDRALGWLKTKA</sequence>
<dbReference type="Pfam" id="PF25056">
    <property type="entry name" value="DUF7793"/>
    <property type="match status" value="1"/>
</dbReference>
<evidence type="ECO:0000259" key="1">
    <source>
        <dbReference type="Pfam" id="PF25056"/>
    </source>
</evidence>
<accession>A0A4R8DEY6</accession>
<dbReference type="InterPro" id="IPR056695">
    <property type="entry name" value="DUF7793"/>
</dbReference>
<keyword evidence="3" id="KW-1185">Reference proteome</keyword>
<name>A0A4R8DEY6_9BACT</name>
<feature type="domain" description="DUF7793" evidence="1">
    <location>
        <begin position="15"/>
        <end position="126"/>
    </location>
</feature>
<proteinExistence type="predicted"/>
<evidence type="ECO:0000313" key="2">
    <source>
        <dbReference type="EMBL" id="TDW95967.1"/>
    </source>
</evidence>
<evidence type="ECO:0000313" key="3">
    <source>
        <dbReference type="Proteomes" id="UP000294498"/>
    </source>
</evidence>
<gene>
    <name evidence="2" type="ORF">EDB95_3788</name>
</gene>
<reference evidence="2 3" key="1">
    <citation type="submission" date="2019-03" db="EMBL/GenBank/DDBJ databases">
        <title>Genomic Encyclopedia of Type Strains, Phase IV (KMG-IV): sequencing the most valuable type-strain genomes for metagenomic binning, comparative biology and taxonomic classification.</title>
        <authorList>
            <person name="Goeker M."/>
        </authorList>
    </citation>
    <scope>NUCLEOTIDE SEQUENCE [LARGE SCALE GENOMIC DNA]</scope>
    <source>
        <strain evidence="2 3">DSM 100059</strain>
    </source>
</reference>
<dbReference type="Proteomes" id="UP000294498">
    <property type="component" value="Unassembled WGS sequence"/>
</dbReference>
<dbReference type="AlphaFoldDB" id="A0A4R8DEY6"/>
<protein>
    <recommendedName>
        <fullName evidence="1">DUF7793 domain-containing protein</fullName>
    </recommendedName>
</protein>
<comment type="caution">
    <text evidence="2">The sequence shown here is derived from an EMBL/GenBank/DDBJ whole genome shotgun (WGS) entry which is preliminary data.</text>
</comment>
<dbReference type="Gene3D" id="3.40.970.30">
    <property type="entry name" value="yp_829618.1 like domains"/>
    <property type="match status" value="1"/>
</dbReference>
<organism evidence="2 3">
    <name type="scientific">Dinghuibacter silviterrae</name>
    <dbReference type="NCBI Taxonomy" id="1539049"/>
    <lineage>
        <taxon>Bacteria</taxon>
        <taxon>Pseudomonadati</taxon>
        <taxon>Bacteroidota</taxon>
        <taxon>Chitinophagia</taxon>
        <taxon>Chitinophagales</taxon>
        <taxon>Chitinophagaceae</taxon>
        <taxon>Dinghuibacter</taxon>
    </lineage>
</organism>